<evidence type="ECO:0000313" key="1">
    <source>
        <dbReference type="EMBL" id="KKM16870.1"/>
    </source>
</evidence>
<dbReference type="AlphaFoldDB" id="A0A0F9KNG5"/>
<gene>
    <name evidence="1" type="ORF">LCGC14_1681510</name>
</gene>
<organism evidence="1">
    <name type="scientific">marine sediment metagenome</name>
    <dbReference type="NCBI Taxonomy" id="412755"/>
    <lineage>
        <taxon>unclassified sequences</taxon>
        <taxon>metagenomes</taxon>
        <taxon>ecological metagenomes</taxon>
    </lineage>
</organism>
<comment type="caution">
    <text evidence="1">The sequence shown here is derived from an EMBL/GenBank/DDBJ whole genome shotgun (WGS) entry which is preliminary data.</text>
</comment>
<proteinExistence type="predicted"/>
<protein>
    <submittedName>
        <fullName evidence="1">Uncharacterized protein</fullName>
    </submittedName>
</protein>
<reference evidence="1" key="1">
    <citation type="journal article" date="2015" name="Nature">
        <title>Complex archaea that bridge the gap between prokaryotes and eukaryotes.</title>
        <authorList>
            <person name="Spang A."/>
            <person name="Saw J.H."/>
            <person name="Jorgensen S.L."/>
            <person name="Zaremba-Niedzwiedzka K."/>
            <person name="Martijn J."/>
            <person name="Lind A.E."/>
            <person name="van Eijk R."/>
            <person name="Schleper C."/>
            <person name="Guy L."/>
            <person name="Ettema T.J."/>
        </authorList>
    </citation>
    <scope>NUCLEOTIDE SEQUENCE</scope>
</reference>
<name>A0A0F9KNG5_9ZZZZ</name>
<sequence>MDYKLVVKKVKMVINDWASTINNIDAEEYLGMISEIIEAEEKEFFGEENVNKSSKRSS</sequence>
<accession>A0A0F9KNG5</accession>
<dbReference type="EMBL" id="LAZR01014582">
    <property type="protein sequence ID" value="KKM16870.1"/>
    <property type="molecule type" value="Genomic_DNA"/>
</dbReference>